<dbReference type="SUPFAM" id="SSF46689">
    <property type="entry name" value="Homeodomain-like"/>
    <property type="match status" value="1"/>
</dbReference>
<dbReference type="Proteomes" id="UP000662770">
    <property type="component" value="Chromosome"/>
</dbReference>
<keyword evidence="1 2" id="KW-0238">DNA-binding</keyword>
<dbReference type="RefSeq" id="WP_207355580.1">
    <property type="nucleotide sequence ID" value="NZ_CP071503.1"/>
</dbReference>
<name>A0ABX7QSD9_9GAMM</name>
<gene>
    <name evidence="4" type="ORF">JYB87_03755</name>
</gene>
<evidence type="ECO:0000313" key="4">
    <source>
        <dbReference type="EMBL" id="QSX34377.1"/>
    </source>
</evidence>
<accession>A0ABX7QSD9</accession>
<keyword evidence="5" id="KW-1185">Reference proteome</keyword>
<evidence type="ECO:0000256" key="1">
    <source>
        <dbReference type="ARBA" id="ARBA00023125"/>
    </source>
</evidence>
<dbReference type="EMBL" id="CP071503">
    <property type="protein sequence ID" value="QSX34377.1"/>
    <property type="molecule type" value="Genomic_DNA"/>
</dbReference>
<evidence type="ECO:0000259" key="3">
    <source>
        <dbReference type="PROSITE" id="PS50977"/>
    </source>
</evidence>
<feature type="DNA-binding region" description="H-T-H motif" evidence="2">
    <location>
        <begin position="33"/>
        <end position="52"/>
    </location>
</feature>
<dbReference type="PROSITE" id="PS50977">
    <property type="entry name" value="HTH_TETR_2"/>
    <property type="match status" value="1"/>
</dbReference>
<evidence type="ECO:0000313" key="5">
    <source>
        <dbReference type="Proteomes" id="UP000662770"/>
    </source>
</evidence>
<dbReference type="Pfam" id="PF18285">
    <property type="entry name" value="LuxT_C"/>
    <property type="match status" value="1"/>
</dbReference>
<evidence type="ECO:0000256" key="2">
    <source>
        <dbReference type="PROSITE-ProRule" id="PRU00335"/>
    </source>
</evidence>
<dbReference type="InterPro" id="IPR009057">
    <property type="entry name" value="Homeodomain-like_sf"/>
</dbReference>
<reference evidence="4 5" key="1">
    <citation type="submission" date="2021-03" db="EMBL/GenBank/DDBJ databases">
        <title>Novel species identification of genus Shewanella.</title>
        <authorList>
            <person name="Liu G."/>
            <person name="Zhang Q."/>
        </authorList>
    </citation>
    <scope>NUCLEOTIDE SEQUENCE [LARGE SCALE GENOMIC DNA]</scope>
    <source>
        <strain evidence="4 5">FJAT-51800</strain>
    </source>
</reference>
<feature type="domain" description="HTH tetR-type" evidence="3">
    <location>
        <begin position="10"/>
        <end position="70"/>
    </location>
</feature>
<dbReference type="Pfam" id="PF00440">
    <property type="entry name" value="TetR_N"/>
    <property type="match status" value="1"/>
</dbReference>
<proteinExistence type="predicted"/>
<dbReference type="Gene3D" id="1.10.357.10">
    <property type="entry name" value="Tetracycline Repressor, domain 2"/>
    <property type="match status" value="1"/>
</dbReference>
<organism evidence="4 5">
    <name type="scientific">Shewanella avicenniae</name>
    <dbReference type="NCBI Taxonomy" id="2814294"/>
    <lineage>
        <taxon>Bacteria</taxon>
        <taxon>Pseudomonadati</taxon>
        <taxon>Pseudomonadota</taxon>
        <taxon>Gammaproteobacteria</taxon>
        <taxon>Alteromonadales</taxon>
        <taxon>Shewanellaceae</taxon>
        <taxon>Shewanella</taxon>
    </lineage>
</organism>
<dbReference type="InterPro" id="IPR001647">
    <property type="entry name" value="HTH_TetR"/>
</dbReference>
<protein>
    <submittedName>
        <fullName evidence="4">TetR family transcriptional regulator</fullName>
    </submittedName>
</protein>
<sequence length="157" mass="17184">MAKRSKLDTEKTIALIENAALEQILAIGYESMSYSTLSEATGISRTGISHHFPRKVDFLLALNQRIGQLFVESLDFSGLRALQLSWQAAMDSDKLRAILRLFFTFCARPGEDVREFAAIDMAKTAAMKALGEQGCALVSQLLGQSALSLLTDNRLAA</sequence>